<sequence>MRFLTIGRLAKQAKMSTVTLRYYEKVGLIPSARRTESGYRYYSPETMELLHFIQNAKTAGFALAEIMELIKLKSTSNSSSKNVKIIMDKKIKMVDEKIRSLLSVKSVLEKLNVSCDGTQTVSDCPILKSLSRR</sequence>
<dbReference type="KEGG" id="asip:AQUSIP_10350"/>
<gene>
    <name evidence="6" type="primary">merR1</name>
    <name evidence="6" type="ORF">AQUSIP_10350</name>
</gene>
<dbReference type="OrthoDB" id="9808480at2"/>
<evidence type="ECO:0000259" key="5">
    <source>
        <dbReference type="PROSITE" id="PS50937"/>
    </source>
</evidence>
<dbReference type="Pfam" id="PF13411">
    <property type="entry name" value="MerR_1"/>
    <property type="match status" value="1"/>
</dbReference>
<evidence type="ECO:0000313" key="7">
    <source>
        <dbReference type="Proteomes" id="UP000324194"/>
    </source>
</evidence>
<dbReference type="PANTHER" id="PTHR30204">
    <property type="entry name" value="REDOX-CYCLING DRUG-SENSING TRANSCRIPTIONAL ACTIVATOR SOXR"/>
    <property type="match status" value="1"/>
</dbReference>
<dbReference type="PROSITE" id="PS50937">
    <property type="entry name" value="HTH_MERR_2"/>
    <property type="match status" value="1"/>
</dbReference>
<dbReference type="SMART" id="SM00422">
    <property type="entry name" value="HTH_MERR"/>
    <property type="match status" value="1"/>
</dbReference>
<keyword evidence="7" id="KW-1185">Reference proteome</keyword>
<evidence type="ECO:0000256" key="1">
    <source>
        <dbReference type="ARBA" id="ARBA00022491"/>
    </source>
</evidence>
<evidence type="ECO:0000313" key="6">
    <source>
        <dbReference type="EMBL" id="VVC75741.1"/>
    </source>
</evidence>
<dbReference type="AlphaFoldDB" id="A0A5E4PHE6"/>
<dbReference type="SUPFAM" id="SSF46955">
    <property type="entry name" value="Putative DNA-binding domain"/>
    <property type="match status" value="1"/>
</dbReference>
<accession>A0A5E4PHE6</accession>
<dbReference type="CDD" id="cd04770">
    <property type="entry name" value="HTH_HMRTR"/>
    <property type="match status" value="1"/>
</dbReference>
<protein>
    <submittedName>
        <fullName evidence="6">Mercuric resistance operon regulatory protein</fullName>
    </submittedName>
</protein>
<dbReference type="Gene3D" id="1.10.1660.10">
    <property type="match status" value="1"/>
</dbReference>
<keyword evidence="1" id="KW-0678">Repressor</keyword>
<keyword evidence="2" id="KW-0805">Transcription regulation</keyword>
<dbReference type="InterPro" id="IPR009061">
    <property type="entry name" value="DNA-bd_dom_put_sf"/>
</dbReference>
<dbReference type="PANTHER" id="PTHR30204:SF69">
    <property type="entry name" value="MERR-FAMILY TRANSCRIPTIONAL REGULATOR"/>
    <property type="match status" value="1"/>
</dbReference>
<dbReference type="EMBL" id="LR699119">
    <property type="protein sequence ID" value="VVC75741.1"/>
    <property type="molecule type" value="Genomic_DNA"/>
</dbReference>
<dbReference type="RefSeq" id="WP_148339021.1">
    <property type="nucleotide sequence ID" value="NZ_LR699119.1"/>
</dbReference>
<feature type="domain" description="HTH merR-type" evidence="5">
    <location>
        <begin position="1"/>
        <end position="72"/>
    </location>
</feature>
<dbReference type="InterPro" id="IPR000551">
    <property type="entry name" value="MerR-type_HTH_dom"/>
</dbReference>
<keyword evidence="3" id="KW-0238">DNA-binding</keyword>
<evidence type="ECO:0000256" key="4">
    <source>
        <dbReference type="ARBA" id="ARBA00023163"/>
    </source>
</evidence>
<reference evidence="6 7" key="1">
    <citation type="submission" date="2019-08" db="EMBL/GenBank/DDBJ databases">
        <authorList>
            <person name="Guy L."/>
        </authorList>
    </citation>
    <scope>NUCLEOTIDE SEQUENCE [LARGE SCALE GENOMIC DNA]</scope>
    <source>
        <strain evidence="6 7">SGT-108</strain>
    </source>
</reference>
<dbReference type="InterPro" id="IPR047057">
    <property type="entry name" value="MerR_fam"/>
</dbReference>
<evidence type="ECO:0000256" key="2">
    <source>
        <dbReference type="ARBA" id="ARBA00023015"/>
    </source>
</evidence>
<evidence type="ECO:0000256" key="3">
    <source>
        <dbReference type="ARBA" id="ARBA00023125"/>
    </source>
</evidence>
<keyword evidence="4" id="KW-0804">Transcription</keyword>
<dbReference type="GO" id="GO:0003677">
    <property type="term" value="F:DNA binding"/>
    <property type="evidence" value="ECO:0007669"/>
    <property type="project" value="UniProtKB-KW"/>
</dbReference>
<organism evidence="6 7">
    <name type="scientific">Aquicella siphonis</name>
    <dbReference type="NCBI Taxonomy" id="254247"/>
    <lineage>
        <taxon>Bacteria</taxon>
        <taxon>Pseudomonadati</taxon>
        <taxon>Pseudomonadota</taxon>
        <taxon>Gammaproteobacteria</taxon>
        <taxon>Legionellales</taxon>
        <taxon>Coxiellaceae</taxon>
        <taxon>Aquicella</taxon>
    </lineage>
</organism>
<name>A0A5E4PHE6_9COXI</name>
<dbReference type="Proteomes" id="UP000324194">
    <property type="component" value="Chromosome 1"/>
</dbReference>
<dbReference type="GO" id="GO:0003700">
    <property type="term" value="F:DNA-binding transcription factor activity"/>
    <property type="evidence" value="ECO:0007669"/>
    <property type="project" value="InterPro"/>
</dbReference>
<dbReference type="PRINTS" id="PR00040">
    <property type="entry name" value="HTHMERR"/>
</dbReference>
<proteinExistence type="predicted"/>